<keyword evidence="5 7" id="KW-0443">Lipid metabolism</keyword>
<keyword evidence="3 7" id="KW-0808">Transferase</keyword>
<keyword evidence="10" id="KW-1185">Reference proteome</keyword>
<dbReference type="InterPro" id="IPR007691">
    <property type="entry name" value="LpxD"/>
</dbReference>
<dbReference type="Pfam" id="PF04613">
    <property type="entry name" value="LpxD"/>
    <property type="match status" value="1"/>
</dbReference>
<dbReference type="InterPro" id="IPR018357">
    <property type="entry name" value="Hexapep_transf_CS"/>
</dbReference>
<comment type="pathway">
    <text evidence="7">Bacterial outer membrane biogenesis; LPS lipid A biosynthesis.</text>
</comment>
<keyword evidence="6 7" id="KW-0012">Acyltransferase</keyword>
<comment type="caution">
    <text evidence="9">The sequence shown here is derived from an EMBL/GenBank/DDBJ whole genome shotgun (WGS) entry which is preliminary data.</text>
</comment>
<keyword evidence="2 7" id="KW-0441">Lipid A biosynthesis</keyword>
<gene>
    <name evidence="7 9" type="primary">lpxD</name>
    <name evidence="9" type="ORF">CSC94_03990</name>
</gene>
<comment type="subunit">
    <text evidence="7">Homotrimer.</text>
</comment>
<comment type="similarity">
    <text evidence="7">Belongs to the transferase hexapeptide repeat family. LpxD subfamily.</text>
</comment>
<dbReference type="GO" id="GO:0016020">
    <property type="term" value="C:membrane"/>
    <property type="evidence" value="ECO:0007669"/>
    <property type="project" value="GOC"/>
</dbReference>
<dbReference type="CDD" id="cd03352">
    <property type="entry name" value="LbH_LpxD"/>
    <property type="match status" value="1"/>
</dbReference>
<comment type="function">
    <text evidence="7">Catalyzes the N-acylation of UDP-3-O-acylglucosamine using 3-hydroxyacyl-ACP as the acyl donor. Is involved in the biosynthesis of lipid A, a phosphorylated glycolipid that anchors the lipopolysaccharide to the outer membrane of the cell.</text>
</comment>
<dbReference type="Gene3D" id="2.160.10.10">
    <property type="entry name" value="Hexapeptide repeat proteins"/>
    <property type="match status" value="1"/>
</dbReference>
<name>A0A2G1QQS8_9HYPH</name>
<dbReference type="PANTHER" id="PTHR43378">
    <property type="entry name" value="UDP-3-O-ACYLGLUCOSAMINE N-ACYLTRANSFERASE"/>
    <property type="match status" value="1"/>
</dbReference>
<dbReference type="EC" id="2.3.1.191" evidence="7"/>
<dbReference type="InterPro" id="IPR001451">
    <property type="entry name" value="Hexapep"/>
</dbReference>
<dbReference type="Gene3D" id="3.40.1390.10">
    <property type="entry name" value="MurE/MurF, N-terminal domain"/>
    <property type="match status" value="1"/>
</dbReference>
<dbReference type="AlphaFoldDB" id="A0A2G1QQS8"/>
<accession>A0A2G1QQS8</accession>
<comment type="catalytic activity">
    <reaction evidence="7">
        <text>a UDP-3-O-[(3R)-3-hydroxyacyl]-alpha-D-glucosamine + a (3R)-hydroxyacyl-[ACP] = a UDP-2-N,3-O-bis[(3R)-3-hydroxyacyl]-alpha-D-glucosamine + holo-[ACP] + H(+)</text>
        <dbReference type="Rhea" id="RHEA:53836"/>
        <dbReference type="Rhea" id="RHEA-COMP:9685"/>
        <dbReference type="Rhea" id="RHEA-COMP:9945"/>
        <dbReference type="ChEBI" id="CHEBI:15378"/>
        <dbReference type="ChEBI" id="CHEBI:64479"/>
        <dbReference type="ChEBI" id="CHEBI:78827"/>
        <dbReference type="ChEBI" id="CHEBI:137740"/>
        <dbReference type="ChEBI" id="CHEBI:137748"/>
        <dbReference type="EC" id="2.3.1.191"/>
    </reaction>
</comment>
<dbReference type="GO" id="GO:0009245">
    <property type="term" value="P:lipid A biosynthetic process"/>
    <property type="evidence" value="ECO:0007669"/>
    <property type="project" value="UniProtKB-UniRule"/>
</dbReference>
<protein>
    <recommendedName>
        <fullName evidence="7">UDP-3-O-acylglucosamine N-acyltransferase</fullName>
        <ecNumber evidence="7">2.3.1.191</ecNumber>
    </recommendedName>
</protein>
<dbReference type="Proteomes" id="UP000221168">
    <property type="component" value="Unassembled WGS sequence"/>
</dbReference>
<reference evidence="9 10" key="1">
    <citation type="submission" date="2017-10" db="EMBL/GenBank/DDBJ databases">
        <title>Sedimentibacterium mangrovi gen. nov., sp. nov., a novel member of family Phyllobacteriacea isolated from mangrove sediment.</title>
        <authorList>
            <person name="Liao H."/>
            <person name="Tian Y."/>
        </authorList>
    </citation>
    <scope>NUCLEOTIDE SEQUENCE [LARGE SCALE GENOMIC DNA]</scope>
    <source>
        <strain evidence="9 10">X9-2-2</strain>
    </source>
</reference>
<dbReference type="EMBL" id="PDVP01000002">
    <property type="protein sequence ID" value="PHP67855.1"/>
    <property type="molecule type" value="Genomic_DNA"/>
</dbReference>
<dbReference type="InterPro" id="IPR020573">
    <property type="entry name" value="UDP_GlcNAc_AcTrfase_non-rep"/>
</dbReference>
<organism evidence="9 10">
    <name type="scientific">Zhengella mangrovi</name>
    <dbReference type="NCBI Taxonomy" id="1982044"/>
    <lineage>
        <taxon>Bacteria</taxon>
        <taxon>Pseudomonadati</taxon>
        <taxon>Pseudomonadota</taxon>
        <taxon>Alphaproteobacteria</taxon>
        <taxon>Hyphomicrobiales</taxon>
        <taxon>Notoacmeibacteraceae</taxon>
        <taxon>Zhengella</taxon>
    </lineage>
</organism>
<dbReference type="NCBIfam" id="NF002060">
    <property type="entry name" value="PRK00892.1"/>
    <property type="match status" value="1"/>
</dbReference>
<evidence type="ECO:0000256" key="5">
    <source>
        <dbReference type="ARBA" id="ARBA00023098"/>
    </source>
</evidence>
<evidence type="ECO:0000256" key="1">
    <source>
        <dbReference type="ARBA" id="ARBA00022516"/>
    </source>
</evidence>
<dbReference type="NCBIfam" id="TIGR01853">
    <property type="entry name" value="lipid_A_lpxD"/>
    <property type="match status" value="1"/>
</dbReference>
<feature type="domain" description="UDP-3-O-[3-hydroxymyristoyl] glucosamine N-acyltransferase non-repeat region" evidence="8">
    <location>
        <begin position="35"/>
        <end position="102"/>
    </location>
</feature>
<dbReference type="RefSeq" id="WP_099304075.1">
    <property type="nucleotide sequence ID" value="NZ_PDVP01000002.1"/>
</dbReference>
<dbReference type="UniPathway" id="UPA00973"/>
<feature type="active site" description="Proton acceptor" evidence="7">
    <location>
        <position position="258"/>
    </location>
</feature>
<evidence type="ECO:0000313" key="9">
    <source>
        <dbReference type="EMBL" id="PHP67855.1"/>
    </source>
</evidence>
<dbReference type="InterPro" id="IPR011004">
    <property type="entry name" value="Trimer_LpxA-like_sf"/>
</dbReference>
<dbReference type="OrthoDB" id="9784739at2"/>
<proteinExistence type="inferred from homology"/>
<evidence type="ECO:0000256" key="6">
    <source>
        <dbReference type="ARBA" id="ARBA00023315"/>
    </source>
</evidence>
<keyword evidence="1 7" id="KW-0444">Lipid biosynthesis</keyword>
<evidence type="ECO:0000256" key="4">
    <source>
        <dbReference type="ARBA" id="ARBA00022737"/>
    </source>
</evidence>
<dbReference type="PANTHER" id="PTHR43378:SF2">
    <property type="entry name" value="UDP-3-O-ACYLGLUCOSAMINE N-ACYLTRANSFERASE 1, MITOCHONDRIAL-RELATED"/>
    <property type="match status" value="1"/>
</dbReference>
<keyword evidence="4 7" id="KW-0677">Repeat</keyword>
<dbReference type="Pfam" id="PF00132">
    <property type="entry name" value="Hexapep"/>
    <property type="match status" value="2"/>
</dbReference>
<dbReference type="GO" id="GO:0016410">
    <property type="term" value="F:N-acyltransferase activity"/>
    <property type="evidence" value="ECO:0007669"/>
    <property type="project" value="InterPro"/>
</dbReference>
<dbReference type="HAMAP" id="MF_00523">
    <property type="entry name" value="LpxD"/>
    <property type="match status" value="1"/>
</dbReference>
<dbReference type="GO" id="GO:0103118">
    <property type="term" value="F:UDP-3-O-[(3R)-3-hydroxyacyl]-glucosamine N-acyltransferase activity"/>
    <property type="evidence" value="ECO:0007669"/>
    <property type="project" value="UniProtKB-EC"/>
</dbReference>
<sequence>MTELSFFRMASAFGVGDIAALCAAHVEANGGNPEAQVTGIASAASCSAGQLAFVEGRRNRHLLDGIEAAAVLVSEDLLDHVPKGVVALVVRHPHQAFARVARAMYPSAIRPEPVTGENGISPKAFVHAQARLEKGVIVEAGAVVGAGAEIGAGTIVGPGAVVGPDCRVGRNSFIGAHASLLATLAGNRVVIHPGARIGQDGFGYVPGAAGLEKVPQIGRVVLQDDVEIGANTTIDRGALGDTVVGEGTKIDNLVQIGHNVKIGRCCAIAAQCGISGSVTIGNYVMLGGRAGIADHLTIGDGVQLAAAAGLMHDIPAGEKWAGAPAMPVKKFFRQTAALKNLSEAPRKKDRDDD</sequence>
<evidence type="ECO:0000256" key="3">
    <source>
        <dbReference type="ARBA" id="ARBA00022679"/>
    </source>
</evidence>
<evidence type="ECO:0000313" key="10">
    <source>
        <dbReference type="Proteomes" id="UP000221168"/>
    </source>
</evidence>
<dbReference type="PROSITE" id="PS00101">
    <property type="entry name" value="HEXAPEP_TRANSFERASES"/>
    <property type="match status" value="1"/>
</dbReference>
<dbReference type="SUPFAM" id="SSF51161">
    <property type="entry name" value="Trimeric LpxA-like enzymes"/>
    <property type="match status" value="1"/>
</dbReference>
<evidence type="ECO:0000259" key="8">
    <source>
        <dbReference type="Pfam" id="PF04613"/>
    </source>
</evidence>
<evidence type="ECO:0000256" key="2">
    <source>
        <dbReference type="ARBA" id="ARBA00022556"/>
    </source>
</evidence>
<evidence type="ECO:0000256" key="7">
    <source>
        <dbReference type="HAMAP-Rule" id="MF_00523"/>
    </source>
</evidence>